<dbReference type="AlphaFoldDB" id="A0A9P6EBN3"/>
<comment type="caution">
    <text evidence="2">The sequence shown here is derived from an EMBL/GenBank/DDBJ whole genome shotgun (WGS) entry which is preliminary data.</text>
</comment>
<dbReference type="PANTHER" id="PTHR12350">
    <property type="entry name" value="HISTONE-LYSINE N-METHYLTRANSFERASE-RELATED"/>
    <property type="match status" value="1"/>
</dbReference>
<dbReference type="InterPro" id="IPR001214">
    <property type="entry name" value="SET_dom"/>
</dbReference>
<protein>
    <recommendedName>
        <fullName evidence="1">SET domain-containing protein</fullName>
    </recommendedName>
</protein>
<dbReference type="EMBL" id="MU157875">
    <property type="protein sequence ID" value="KAF9526131.1"/>
    <property type="molecule type" value="Genomic_DNA"/>
</dbReference>
<dbReference type="SUPFAM" id="SSF82199">
    <property type="entry name" value="SET domain"/>
    <property type="match status" value="1"/>
</dbReference>
<proteinExistence type="predicted"/>
<sequence length="175" mass="19388">MSSTEKSYVPTHAEFVVNFAPGEYNSGLCTLKDFKAGEIMALVTGTTKNKKTYTSVQYGSGPEENFEFNSDLSYINHSCEPNVAVDISSNQPKWHLRALKNINAGEPLSFFYPSTEWDMTQPFGCTCGKPSCLGKIQGALHISKDDLLACQWINPHIMQLVNLRDARSANGQTQQ</sequence>
<dbReference type="PROSITE" id="PS50280">
    <property type="entry name" value="SET"/>
    <property type="match status" value="1"/>
</dbReference>
<name>A0A9P6EBN3_9AGAR</name>
<dbReference type="InterPro" id="IPR046341">
    <property type="entry name" value="SET_dom_sf"/>
</dbReference>
<evidence type="ECO:0000313" key="2">
    <source>
        <dbReference type="EMBL" id="KAF9526131.1"/>
    </source>
</evidence>
<dbReference type="Pfam" id="PF00856">
    <property type="entry name" value="SET"/>
    <property type="match status" value="1"/>
</dbReference>
<gene>
    <name evidence="2" type="ORF">CPB83DRAFT_770863</name>
</gene>
<dbReference type="OrthoDB" id="5984008at2759"/>
<dbReference type="Proteomes" id="UP000807306">
    <property type="component" value="Unassembled WGS sequence"/>
</dbReference>
<dbReference type="InterPro" id="IPR053201">
    <property type="entry name" value="Flavunoidine_N-MTase"/>
</dbReference>
<keyword evidence="3" id="KW-1185">Reference proteome</keyword>
<accession>A0A9P6EBN3</accession>
<evidence type="ECO:0000313" key="3">
    <source>
        <dbReference type="Proteomes" id="UP000807306"/>
    </source>
</evidence>
<organism evidence="2 3">
    <name type="scientific">Crepidotus variabilis</name>
    <dbReference type="NCBI Taxonomy" id="179855"/>
    <lineage>
        <taxon>Eukaryota</taxon>
        <taxon>Fungi</taxon>
        <taxon>Dikarya</taxon>
        <taxon>Basidiomycota</taxon>
        <taxon>Agaricomycotina</taxon>
        <taxon>Agaricomycetes</taxon>
        <taxon>Agaricomycetidae</taxon>
        <taxon>Agaricales</taxon>
        <taxon>Agaricineae</taxon>
        <taxon>Crepidotaceae</taxon>
        <taxon>Crepidotus</taxon>
    </lineage>
</organism>
<dbReference type="Gene3D" id="2.170.270.10">
    <property type="entry name" value="SET domain"/>
    <property type="match status" value="1"/>
</dbReference>
<reference evidence="2" key="1">
    <citation type="submission" date="2020-11" db="EMBL/GenBank/DDBJ databases">
        <authorList>
            <consortium name="DOE Joint Genome Institute"/>
            <person name="Ahrendt S."/>
            <person name="Riley R."/>
            <person name="Andreopoulos W."/>
            <person name="Labutti K."/>
            <person name="Pangilinan J."/>
            <person name="Ruiz-Duenas F.J."/>
            <person name="Barrasa J.M."/>
            <person name="Sanchez-Garcia M."/>
            <person name="Camarero S."/>
            <person name="Miyauchi S."/>
            <person name="Serrano A."/>
            <person name="Linde D."/>
            <person name="Babiker R."/>
            <person name="Drula E."/>
            <person name="Ayuso-Fernandez I."/>
            <person name="Pacheco R."/>
            <person name="Padilla G."/>
            <person name="Ferreira P."/>
            <person name="Barriuso J."/>
            <person name="Kellner H."/>
            <person name="Castanera R."/>
            <person name="Alfaro M."/>
            <person name="Ramirez L."/>
            <person name="Pisabarro A.G."/>
            <person name="Kuo A."/>
            <person name="Tritt A."/>
            <person name="Lipzen A."/>
            <person name="He G."/>
            <person name="Yan M."/>
            <person name="Ng V."/>
            <person name="Cullen D."/>
            <person name="Martin F."/>
            <person name="Rosso M.-N."/>
            <person name="Henrissat B."/>
            <person name="Hibbett D."/>
            <person name="Martinez A.T."/>
            <person name="Grigoriev I.V."/>
        </authorList>
    </citation>
    <scope>NUCLEOTIDE SEQUENCE</scope>
    <source>
        <strain evidence="2">CBS 506.95</strain>
    </source>
</reference>
<evidence type="ECO:0000259" key="1">
    <source>
        <dbReference type="PROSITE" id="PS50280"/>
    </source>
</evidence>
<feature type="domain" description="SET" evidence="1">
    <location>
        <begin position="13"/>
        <end position="113"/>
    </location>
</feature>
<dbReference type="PANTHER" id="PTHR12350:SF19">
    <property type="entry name" value="SET DOMAIN-CONTAINING PROTEIN"/>
    <property type="match status" value="1"/>
</dbReference>